<keyword evidence="2 6" id="KW-0812">Transmembrane</keyword>
<dbReference type="InterPro" id="IPR022764">
    <property type="entry name" value="Peptidase_S54_rhomboid_dom"/>
</dbReference>
<dbReference type="GO" id="GO:0004252">
    <property type="term" value="F:serine-type endopeptidase activity"/>
    <property type="evidence" value="ECO:0007669"/>
    <property type="project" value="InterPro"/>
</dbReference>
<feature type="domain" description="Peptidase S54 rhomboid" evidence="7">
    <location>
        <begin position="186"/>
        <end position="330"/>
    </location>
</feature>
<evidence type="ECO:0000256" key="2">
    <source>
        <dbReference type="ARBA" id="ARBA00022692"/>
    </source>
</evidence>
<protein>
    <recommendedName>
        <fullName evidence="7">Peptidase S54 rhomboid domain-containing protein</fullName>
    </recommendedName>
</protein>
<dbReference type="Proteomes" id="UP000800096">
    <property type="component" value="Unassembled WGS sequence"/>
</dbReference>
<gene>
    <name evidence="8" type="ORF">BDU57DRAFT_536193</name>
</gene>
<evidence type="ECO:0000256" key="1">
    <source>
        <dbReference type="ARBA" id="ARBA00004141"/>
    </source>
</evidence>
<evidence type="ECO:0000256" key="6">
    <source>
        <dbReference type="SAM" id="Phobius"/>
    </source>
</evidence>
<dbReference type="Gene3D" id="1.20.1540.10">
    <property type="entry name" value="Rhomboid-like"/>
    <property type="match status" value="1"/>
</dbReference>
<keyword evidence="3 6" id="KW-1133">Transmembrane helix</keyword>
<dbReference type="PANTHER" id="PTHR43066">
    <property type="entry name" value="RHOMBOID-RELATED PROTEIN"/>
    <property type="match status" value="1"/>
</dbReference>
<feature type="transmembrane region" description="Helical" evidence="6">
    <location>
        <begin position="86"/>
        <end position="107"/>
    </location>
</feature>
<evidence type="ECO:0000256" key="5">
    <source>
        <dbReference type="SAM" id="MobiDB-lite"/>
    </source>
</evidence>
<evidence type="ECO:0000256" key="3">
    <source>
        <dbReference type="ARBA" id="ARBA00022989"/>
    </source>
</evidence>
<keyword evidence="4 6" id="KW-0472">Membrane</keyword>
<dbReference type="SUPFAM" id="SSF144091">
    <property type="entry name" value="Rhomboid-like"/>
    <property type="match status" value="1"/>
</dbReference>
<feature type="transmembrane region" description="Helical" evidence="6">
    <location>
        <begin position="307"/>
        <end position="329"/>
    </location>
</feature>
<accession>A0A6A5QUT4</accession>
<sequence length="353" mass="39060">MVRKSPEPVTRKRQLDSSKQALPFLNNLISKKGTVSSGFNKGGRPSEFIPSGRPQRGRSGKASSTLEIEDKEIAIQNDIMSNRQKLLWPGIWTFFAVAGTCGTLAYLDARSSANNPSSENELPDRIKIPQTWYLTPSVIEEGIKAGSQEIDKLTIGIVAACIAIHFLKKSPLPIWENLIHVTGEKKYTSFTYPYVHATWSHLAQNMWAVCWFLPGVVHAFEGDLCHAAAFFTTVPLITSYLTHFVFRWGNMSGLPFNMGSSGAISALMGVFCVTYPDEKIWVPESTVFRIDAKYYAALFAVLQLNGLLNPSTVGVHIISMIMGGAYAYFDGKDKIWKPLVARFAKGDDKSAQP</sequence>
<evidence type="ECO:0000256" key="4">
    <source>
        <dbReference type="ARBA" id="ARBA00023136"/>
    </source>
</evidence>
<dbReference type="OrthoDB" id="10260614at2759"/>
<dbReference type="EMBL" id="ML979133">
    <property type="protein sequence ID" value="KAF1919182.1"/>
    <property type="molecule type" value="Genomic_DNA"/>
</dbReference>
<feature type="transmembrane region" description="Helical" evidence="6">
    <location>
        <begin position="258"/>
        <end position="276"/>
    </location>
</feature>
<dbReference type="Pfam" id="PF01694">
    <property type="entry name" value="Rhomboid"/>
    <property type="match status" value="1"/>
</dbReference>
<dbReference type="GO" id="GO:0016020">
    <property type="term" value="C:membrane"/>
    <property type="evidence" value="ECO:0007669"/>
    <property type="project" value="UniProtKB-SubCell"/>
</dbReference>
<evidence type="ECO:0000259" key="7">
    <source>
        <dbReference type="Pfam" id="PF01694"/>
    </source>
</evidence>
<dbReference type="PANTHER" id="PTHR43066:SF11">
    <property type="entry name" value="PEPTIDASE S54 RHOMBOID DOMAIN-CONTAINING PROTEIN"/>
    <property type="match status" value="1"/>
</dbReference>
<organism evidence="8 9">
    <name type="scientific">Ampelomyces quisqualis</name>
    <name type="common">Powdery mildew agent</name>
    <dbReference type="NCBI Taxonomy" id="50730"/>
    <lineage>
        <taxon>Eukaryota</taxon>
        <taxon>Fungi</taxon>
        <taxon>Dikarya</taxon>
        <taxon>Ascomycota</taxon>
        <taxon>Pezizomycotina</taxon>
        <taxon>Dothideomycetes</taxon>
        <taxon>Pleosporomycetidae</taxon>
        <taxon>Pleosporales</taxon>
        <taxon>Pleosporineae</taxon>
        <taxon>Phaeosphaeriaceae</taxon>
        <taxon>Ampelomyces</taxon>
    </lineage>
</organism>
<name>A0A6A5QUT4_AMPQU</name>
<evidence type="ECO:0000313" key="9">
    <source>
        <dbReference type="Proteomes" id="UP000800096"/>
    </source>
</evidence>
<reference evidence="8" key="1">
    <citation type="journal article" date="2020" name="Stud. Mycol.">
        <title>101 Dothideomycetes genomes: a test case for predicting lifestyles and emergence of pathogens.</title>
        <authorList>
            <person name="Haridas S."/>
            <person name="Albert R."/>
            <person name="Binder M."/>
            <person name="Bloem J."/>
            <person name="Labutti K."/>
            <person name="Salamov A."/>
            <person name="Andreopoulos B."/>
            <person name="Baker S."/>
            <person name="Barry K."/>
            <person name="Bills G."/>
            <person name="Bluhm B."/>
            <person name="Cannon C."/>
            <person name="Castanera R."/>
            <person name="Culley D."/>
            <person name="Daum C."/>
            <person name="Ezra D."/>
            <person name="Gonzalez J."/>
            <person name="Henrissat B."/>
            <person name="Kuo A."/>
            <person name="Liang C."/>
            <person name="Lipzen A."/>
            <person name="Lutzoni F."/>
            <person name="Magnuson J."/>
            <person name="Mondo S."/>
            <person name="Nolan M."/>
            <person name="Ohm R."/>
            <person name="Pangilinan J."/>
            <person name="Park H.-J."/>
            <person name="Ramirez L."/>
            <person name="Alfaro M."/>
            <person name="Sun H."/>
            <person name="Tritt A."/>
            <person name="Yoshinaga Y."/>
            <person name="Zwiers L.-H."/>
            <person name="Turgeon B."/>
            <person name="Goodwin S."/>
            <person name="Spatafora J."/>
            <person name="Crous P."/>
            <person name="Grigoriev I."/>
        </authorList>
    </citation>
    <scope>NUCLEOTIDE SEQUENCE</scope>
    <source>
        <strain evidence="8">HMLAC05119</strain>
    </source>
</reference>
<proteinExistence type="predicted"/>
<dbReference type="InterPro" id="IPR035952">
    <property type="entry name" value="Rhomboid-like_sf"/>
</dbReference>
<feature type="region of interest" description="Disordered" evidence="5">
    <location>
        <begin position="32"/>
        <end position="65"/>
    </location>
</feature>
<feature type="transmembrane region" description="Helical" evidence="6">
    <location>
        <begin position="227"/>
        <end position="246"/>
    </location>
</feature>
<evidence type="ECO:0000313" key="8">
    <source>
        <dbReference type="EMBL" id="KAF1919182.1"/>
    </source>
</evidence>
<keyword evidence="9" id="KW-1185">Reference proteome</keyword>
<dbReference type="AlphaFoldDB" id="A0A6A5QUT4"/>
<comment type="subcellular location">
    <subcellularLocation>
        <location evidence="1">Membrane</location>
        <topology evidence="1">Multi-pass membrane protein</topology>
    </subcellularLocation>
</comment>